<reference evidence="1 2" key="1">
    <citation type="submission" date="2023-08" db="EMBL/GenBank/DDBJ databases">
        <title>Implementing the SeqCode for naming new Mesorhizobium species isolated from Vachellia karroo root nodules.</title>
        <authorList>
            <person name="Van Lill M."/>
        </authorList>
    </citation>
    <scope>NUCLEOTIDE SEQUENCE [LARGE SCALE GENOMIC DNA]</scope>
    <source>
        <strain evidence="1 2">VK22B</strain>
    </source>
</reference>
<name>A0ABU4Z6G0_9HYPH</name>
<dbReference type="EMBL" id="JAVIJC010000030">
    <property type="protein sequence ID" value="MDX8494804.1"/>
    <property type="molecule type" value="Genomic_DNA"/>
</dbReference>
<dbReference type="InterPro" id="IPR009078">
    <property type="entry name" value="Ferritin-like_SF"/>
</dbReference>
<gene>
    <name evidence="1" type="ORF">RFN29_24890</name>
</gene>
<dbReference type="SUPFAM" id="SSF47240">
    <property type="entry name" value="Ferritin-like"/>
    <property type="match status" value="1"/>
</dbReference>
<accession>A0ABU4Z6G0</accession>
<comment type="caution">
    <text evidence="1">The sequence shown here is derived from an EMBL/GenBank/DDBJ whole genome shotgun (WGS) entry which is preliminary data.</text>
</comment>
<proteinExistence type="predicted"/>
<sequence length="218" mass="23133">MNIHDSFLLDGIEPEVGQRINYSSRDVLAKFSKIALVGSAPVLLAMASTEAFAGGLPQQVVDILNFALTLEYFEANFYKTANASKGLIPAKYRGLFVEIGRHEHGHVELLKGVLGSVAVAPPEIDFTGGGKYPDVFSNFKTFSTLSSSIEDIGVAAFKGQAGNLAGTPVLTTALQIHSVEARHAGSVRVLVGKPGSDGAFDKPMTKEEVLEAVKPFLG</sequence>
<dbReference type="Proteomes" id="UP001271249">
    <property type="component" value="Unassembled WGS sequence"/>
</dbReference>
<organism evidence="1 2">
    <name type="scientific">Mesorhizobium captivum</name>
    <dbReference type="NCBI Taxonomy" id="3072319"/>
    <lineage>
        <taxon>Bacteria</taxon>
        <taxon>Pseudomonadati</taxon>
        <taxon>Pseudomonadota</taxon>
        <taxon>Alphaproteobacteria</taxon>
        <taxon>Hyphomicrobiales</taxon>
        <taxon>Phyllobacteriaceae</taxon>
        <taxon>Mesorhizobium</taxon>
    </lineage>
</organism>
<evidence type="ECO:0000313" key="2">
    <source>
        <dbReference type="Proteomes" id="UP001271249"/>
    </source>
</evidence>
<dbReference type="RefSeq" id="WP_320228598.1">
    <property type="nucleotide sequence ID" value="NZ_JAVIJC010000030.1"/>
</dbReference>
<protein>
    <submittedName>
        <fullName evidence="1">Ferritin-like domain-containing protein</fullName>
    </submittedName>
</protein>
<keyword evidence="2" id="KW-1185">Reference proteome</keyword>
<evidence type="ECO:0000313" key="1">
    <source>
        <dbReference type="EMBL" id="MDX8494804.1"/>
    </source>
</evidence>
<dbReference type="Pfam" id="PF13668">
    <property type="entry name" value="Ferritin_2"/>
    <property type="match status" value="1"/>
</dbReference>